<evidence type="ECO:0000313" key="2">
    <source>
        <dbReference type="EMBL" id="ODM14247.1"/>
    </source>
</evidence>
<feature type="region of interest" description="Disordered" evidence="1">
    <location>
        <begin position="1132"/>
        <end position="1193"/>
    </location>
</feature>
<evidence type="ECO:0000256" key="1">
    <source>
        <dbReference type="SAM" id="MobiDB-lite"/>
    </source>
</evidence>
<feature type="region of interest" description="Disordered" evidence="1">
    <location>
        <begin position="1"/>
        <end position="29"/>
    </location>
</feature>
<name>A0A1E3AZZ5_ASPCR</name>
<feature type="region of interest" description="Disordered" evidence="1">
    <location>
        <begin position="444"/>
        <end position="537"/>
    </location>
</feature>
<dbReference type="AlphaFoldDB" id="A0A1E3AZZ5"/>
<feature type="compositionally biased region" description="Basic and acidic residues" evidence="1">
    <location>
        <begin position="1"/>
        <end position="15"/>
    </location>
</feature>
<reference evidence="2 3" key="1">
    <citation type="journal article" date="2016" name="BMC Genomics">
        <title>Comparative genomic and transcriptomic analyses of the Fuzhuan brick tea-fermentation fungus Aspergillus cristatus.</title>
        <authorList>
            <person name="Ge Y."/>
            <person name="Wang Y."/>
            <person name="Liu Y."/>
            <person name="Tan Y."/>
            <person name="Ren X."/>
            <person name="Zhang X."/>
            <person name="Hyde K.D."/>
            <person name="Liu Y."/>
            <person name="Liu Z."/>
        </authorList>
    </citation>
    <scope>NUCLEOTIDE SEQUENCE [LARGE SCALE GENOMIC DNA]</scope>
    <source>
        <strain evidence="2 3">GZAAS20.1005</strain>
    </source>
</reference>
<dbReference type="VEuPathDB" id="FungiDB:SI65_10338"/>
<dbReference type="EMBL" id="JXNT01000033">
    <property type="protein sequence ID" value="ODM14247.1"/>
    <property type="molecule type" value="Genomic_DNA"/>
</dbReference>
<feature type="compositionally biased region" description="Low complexity" evidence="1">
    <location>
        <begin position="476"/>
        <end position="494"/>
    </location>
</feature>
<proteinExistence type="predicted"/>
<gene>
    <name evidence="2" type="ORF">SI65_10338</name>
</gene>
<accession>A0A1E3AZZ5</accession>
<feature type="region of interest" description="Disordered" evidence="1">
    <location>
        <begin position="823"/>
        <end position="861"/>
    </location>
</feature>
<feature type="compositionally biased region" description="Polar residues" evidence="1">
    <location>
        <begin position="17"/>
        <end position="29"/>
    </location>
</feature>
<comment type="caution">
    <text evidence="2">The sequence shown here is derived from an EMBL/GenBank/DDBJ whole genome shotgun (WGS) entry which is preliminary data.</text>
</comment>
<evidence type="ECO:0000313" key="3">
    <source>
        <dbReference type="Proteomes" id="UP000094569"/>
    </source>
</evidence>
<feature type="compositionally biased region" description="Polar residues" evidence="1">
    <location>
        <begin position="823"/>
        <end position="848"/>
    </location>
</feature>
<dbReference type="Proteomes" id="UP000094569">
    <property type="component" value="Unassembled WGS sequence"/>
</dbReference>
<feature type="compositionally biased region" description="Polar residues" evidence="1">
    <location>
        <begin position="461"/>
        <end position="475"/>
    </location>
</feature>
<organism evidence="2 3">
    <name type="scientific">Aspergillus cristatus</name>
    <name type="common">Chinese Fuzhuan brick tea-fermentation fungus</name>
    <name type="synonym">Eurotium cristatum</name>
    <dbReference type="NCBI Taxonomy" id="573508"/>
    <lineage>
        <taxon>Eukaryota</taxon>
        <taxon>Fungi</taxon>
        <taxon>Dikarya</taxon>
        <taxon>Ascomycota</taxon>
        <taxon>Pezizomycotina</taxon>
        <taxon>Eurotiomycetes</taxon>
        <taxon>Eurotiomycetidae</taxon>
        <taxon>Eurotiales</taxon>
        <taxon>Aspergillaceae</taxon>
        <taxon>Aspergillus</taxon>
        <taxon>Aspergillus subgen. Aspergillus</taxon>
    </lineage>
</organism>
<feature type="compositionally biased region" description="Low complexity" evidence="1">
    <location>
        <begin position="271"/>
        <end position="284"/>
    </location>
</feature>
<dbReference type="OrthoDB" id="2156052at2759"/>
<feature type="region of interest" description="Disordered" evidence="1">
    <location>
        <begin position="707"/>
        <end position="736"/>
    </location>
</feature>
<feature type="region of interest" description="Disordered" evidence="1">
    <location>
        <begin position="1106"/>
        <end position="1125"/>
    </location>
</feature>
<dbReference type="STRING" id="573508.A0A1E3AZZ5"/>
<feature type="compositionally biased region" description="Polar residues" evidence="1">
    <location>
        <begin position="1151"/>
        <end position="1174"/>
    </location>
</feature>
<protein>
    <submittedName>
        <fullName evidence="2">Uncharacterized protein</fullName>
    </submittedName>
</protein>
<feature type="region of interest" description="Disordered" evidence="1">
    <location>
        <begin position="264"/>
        <end position="286"/>
    </location>
</feature>
<sequence>MAIQSEADRSQHETSSDDAATSCFNPDQNMSQENLNIQREYMQHIQSHPMASDSITTGESLYSSAPNRTPLSNSLGIPTEFYLLEEPRTELYSFGEAPTRKWKQAEEERTHEAELRRQAEEQTRQTTFGELIRYGHNIVARSLRVANQSRCTSGKISAPIGKKCPVKLRPWMECQTQQENIYRSVCNHLGSTGDTARRVFPPLVAMEYEGQKVEKRPISSEQDLEGYERSAVEDNVRDIIAELCKIPAARDEFLLGSEGVRFNNHTNSLDSQPNQSSRSGSSRPDQFCIHHIDNGTSTLLTTVEYKPPHKLPVESLRRGLKSMDFWEQVVKAHGVPNTEDEKAERIVGSVIAQEYHVMIQEGLEYSYVTNGLALVLLQVPYDDPVTLYYHLCEPNLEVNPEDDQSFLWPATAIARVLCLCLMSFRSRRRSQQWRNKADAQLPTWKSSFDDTRSPVSEAESLRNTLNSKDTYPSPKSTTSEYRPPSSSSVESPTVKGRRAPTRSRPGCSPSTTTYHDESSDPDSDFETSYQKGQKRGLSEISSSLVQCTVHRAGSRHISQSDGQHERHNTEFCTQCCLLGLQQGGQLDDDCPNVMLHKQGGDGRRHAINSTTFLQGVKKQLDRNIKHNCMTSGLWDQLKDEAQIYQVLQEAQGSAVPVFLGWWWYIARVTPRSGQRGLPDHGNTRYASHPNANPLAIRERALATWGIQQGPQPGQRGQKRNQTTKDTKKSLIGRPKHHTSLLDASKQAQVLVGALEAAQTQQQEIYQMVQEQVQAHLAEELSNWRAEQQIHEGIYLERITNLEQEVSKLRTELTEARCTIQQPGLVRQNTPAIGTQPNRVNKQDNNQTPKLKPAKNSPKEARRLLFRREGGKAAPRSEKEDIILAINRAVAKERFPAFIRVVDAGYTNTGAITILLEKGTLGSMLLPDYKDLLVTAARQADPAVISVELPEQWHRVKSMGSQLDVTSPVAIVGSSKELQNSNQKGSTIVITVGSLEEARRLLINGIRFGGSRYKTEQYWETGVDTVCPRCCQLGHRSFKACGDRPPCCFICAGPHEGTEHVCRVVDCPAKPGTACKHIPAKCGTCGGPHPATVGNCPAKRVARKELRKRTIESKNVSPPAESPQRMTSMELAIPSSPGFNFTVVNRDRHQSQPRSSSAPNSPQTQRYLGPSLTTGQEEDTEMRGVNTPGQSMAH</sequence>
<keyword evidence="3" id="KW-1185">Reference proteome</keyword>